<keyword evidence="1" id="KW-0812">Transmembrane</keyword>
<name>A0ABR1NC85_9PEZI</name>
<evidence type="ECO:0000256" key="1">
    <source>
        <dbReference type="SAM" id="Phobius"/>
    </source>
</evidence>
<reference evidence="2 3" key="1">
    <citation type="submission" date="2024-04" db="EMBL/GenBank/DDBJ databases">
        <title>Phyllosticta paracitricarpa is synonymous to the EU quarantine fungus P. citricarpa based on phylogenomic analyses.</title>
        <authorList>
            <consortium name="Lawrence Berkeley National Laboratory"/>
            <person name="Van ingen-buijs V.A."/>
            <person name="Van westerhoven A.C."/>
            <person name="Haridas S."/>
            <person name="Skiadas P."/>
            <person name="Martin F."/>
            <person name="Groenewald J.Z."/>
            <person name="Crous P.W."/>
            <person name="Seidl M.F."/>
        </authorList>
    </citation>
    <scope>NUCLEOTIDE SEQUENCE [LARGE SCALE GENOMIC DNA]</scope>
    <source>
        <strain evidence="2 3">CBS 141358</strain>
    </source>
</reference>
<feature type="transmembrane region" description="Helical" evidence="1">
    <location>
        <begin position="90"/>
        <end position="117"/>
    </location>
</feature>
<evidence type="ECO:0000313" key="2">
    <source>
        <dbReference type="EMBL" id="KAK7612812.1"/>
    </source>
</evidence>
<accession>A0ABR1NC85</accession>
<organism evidence="2 3">
    <name type="scientific">Phyllosticta paracitricarpa</name>
    <dbReference type="NCBI Taxonomy" id="2016321"/>
    <lineage>
        <taxon>Eukaryota</taxon>
        <taxon>Fungi</taxon>
        <taxon>Dikarya</taxon>
        <taxon>Ascomycota</taxon>
        <taxon>Pezizomycotina</taxon>
        <taxon>Dothideomycetes</taxon>
        <taxon>Dothideomycetes incertae sedis</taxon>
        <taxon>Botryosphaeriales</taxon>
        <taxon>Phyllostictaceae</taxon>
        <taxon>Phyllosticta</taxon>
    </lineage>
</organism>
<keyword evidence="1" id="KW-0472">Membrane</keyword>
<evidence type="ECO:0000313" key="3">
    <source>
        <dbReference type="Proteomes" id="UP001367316"/>
    </source>
</evidence>
<keyword evidence="1" id="KW-1133">Transmembrane helix</keyword>
<dbReference type="Proteomes" id="UP001367316">
    <property type="component" value="Unassembled WGS sequence"/>
</dbReference>
<gene>
    <name evidence="2" type="ORF">JOL62DRAFT_442570</name>
</gene>
<dbReference type="EMBL" id="JBBPBF010000009">
    <property type="protein sequence ID" value="KAK7612812.1"/>
    <property type="molecule type" value="Genomic_DNA"/>
</dbReference>
<keyword evidence="3" id="KW-1185">Reference proteome</keyword>
<comment type="caution">
    <text evidence="2">The sequence shown here is derived from an EMBL/GenBank/DDBJ whole genome shotgun (WGS) entry which is preliminary data.</text>
</comment>
<sequence length="172" mass="19534">MSGQHSLHFAYTVYHLPHHQLYTAAAHTAQLYDVKEKALLSCFVAVQQSTASWPSSNQRHLVHPAFFFFPVSLGCSNRPFLGVLYHLSRIFFFFFFLLSKCVVPLGCLPVFGIGIPLEMQDAERGQRELRMEWIGSDWCGLESGMSAATKEWDDGERHGAYAMFVSRKRKGV</sequence>
<protein>
    <submittedName>
        <fullName evidence="2">Uncharacterized protein</fullName>
    </submittedName>
</protein>
<proteinExistence type="predicted"/>